<comment type="caution">
    <text evidence="2">The sequence shown here is derived from an EMBL/GenBank/DDBJ whole genome shotgun (WGS) entry which is preliminary data.</text>
</comment>
<dbReference type="SFLD" id="SFLDS00003">
    <property type="entry name" value="Haloacid_Dehalogenase"/>
    <property type="match status" value="1"/>
</dbReference>
<dbReference type="NCBIfam" id="TIGR01493">
    <property type="entry name" value="HAD-SF-IA-v2"/>
    <property type="match status" value="1"/>
</dbReference>
<dbReference type="SUPFAM" id="SSF56784">
    <property type="entry name" value="HAD-like"/>
    <property type="match status" value="1"/>
</dbReference>
<reference evidence="2 3" key="1">
    <citation type="submission" date="2019-03" db="EMBL/GenBank/DDBJ databases">
        <title>Paraburkholderia sp. isolated from native Mimosa gymnas in Guartela State Park, Brazil.</title>
        <authorList>
            <person name="Paulitsch F."/>
            <person name="Hungria M."/>
            <person name="Delamuta J.R.M."/>
            <person name="Ribeiro R.A."/>
            <person name="Dall'Agnol R."/>
            <person name="Silva J.S.B."/>
        </authorList>
    </citation>
    <scope>NUCLEOTIDE SEQUENCE [LARGE SCALE GENOMIC DNA]</scope>
    <source>
        <strain evidence="2 3">CNPSo 3008</strain>
    </source>
</reference>
<dbReference type="RefSeq" id="WP_133179961.1">
    <property type="nucleotide sequence ID" value="NZ_SMOD01000002.1"/>
</dbReference>
<dbReference type="InterPro" id="IPR006439">
    <property type="entry name" value="HAD-SF_hydro_IA"/>
</dbReference>
<dbReference type="CDD" id="cd02588">
    <property type="entry name" value="HAD_L2-DEX"/>
    <property type="match status" value="1"/>
</dbReference>
<sequence>MELTDFDTLTFDCYGTLIDWESGIFAGLKPLIERSTPPLSRDQVLEAHARHESSQQKYTPAKRYQELLPIVYKRLAEEWGLPFTHEECMEYGRSVRNWPAFEDTVAALQYLKQHYKLVILSNVDNETFSYSNARLQVAFDAIFTAEDIGSYKPSPRNFEYMLEKLGERGIKKEKILHTAESLFHDHKPASEFGLASCWIYRRHSQPGFGATMNPGWQPNVAFRFNSMADFAKAHQDAVAKK</sequence>
<accession>A0A4R5LKL4</accession>
<dbReference type="PANTHER" id="PTHR43316:SF9">
    <property type="entry name" value="ACID DEHALOGENASE, PUTATIVE (AFU_ORTHOLOGUE AFUA_6G14460)-RELATED"/>
    <property type="match status" value="1"/>
</dbReference>
<dbReference type="InterPro" id="IPR036412">
    <property type="entry name" value="HAD-like_sf"/>
</dbReference>
<keyword evidence="1" id="KW-0378">Hydrolase</keyword>
<organism evidence="2 3">
    <name type="scientific">Paraburkholderia guartelaensis</name>
    <dbReference type="NCBI Taxonomy" id="2546446"/>
    <lineage>
        <taxon>Bacteria</taxon>
        <taxon>Pseudomonadati</taxon>
        <taxon>Pseudomonadota</taxon>
        <taxon>Betaproteobacteria</taxon>
        <taxon>Burkholderiales</taxon>
        <taxon>Burkholderiaceae</taxon>
        <taxon>Paraburkholderia</taxon>
    </lineage>
</organism>
<dbReference type="Gene3D" id="1.10.150.750">
    <property type="match status" value="1"/>
</dbReference>
<dbReference type="PRINTS" id="PR00413">
    <property type="entry name" value="HADHALOGNASE"/>
</dbReference>
<dbReference type="InterPro" id="IPR051540">
    <property type="entry name" value="S-2-haloacid_dehalogenase"/>
</dbReference>
<dbReference type="OrthoDB" id="8585081at2"/>
<evidence type="ECO:0000256" key="1">
    <source>
        <dbReference type="ARBA" id="ARBA00022801"/>
    </source>
</evidence>
<dbReference type="Proteomes" id="UP000295606">
    <property type="component" value="Unassembled WGS sequence"/>
</dbReference>
<gene>
    <name evidence="2" type="ORF">E1N52_02720</name>
</gene>
<evidence type="ECO:0000313" key="2">
    <source>
        <dbReference type="EMBL" id="TDG10287.1"/>
    </source>
</evidence>
<evidence type="ECO:0000313" key="3">
    <source>
        <dbReference type="Proteomes" id="UP000295606"/>
    </source>
</evidence>
<dbReference type="GO" id="GO:0019120">
    <property type="term" value="F:hydrolase activity, acting on acid halide bonds, in C-halide compounds"/>
    <property type="evidence" value="ECO:0007669"/>
    <property type="project" value="InterPro"/>
</dbReference>
<dbReference type="Gene3D" id="3.40.50.1000">
    <property type="entry name" value="HAD superfamily/HAD-like"/>
    <property type="match status" value="1"/>
</dbReference>
<dbReference type="NCBIfam" id="TIGR01549">
    <property type="entry name" value="HAD-SF-IA-v1"/>
    <property type="match status" value="1"/>
</dbReference>
<dbReference type="PANTHER" id="PTHR43316">
    <property type="entry name" value="HYDROLASE, HALOACID DELAHOGENASE-RELATED"/>
    <property type="match status" value="1"/>
</dbReference>
<dbReference type="AlphaFoldDB" id="A0A4R5LKL4"/>
<protein>
    <submittedName>
        <fullName evidence="2">Haloacid dehalogenase type II</fullName>
    </submittedName>
</protein>
<dbReference type="SFLD" id="SFLDG01129">
    <property type="entry name" value="C1.5:_HAD__Beta-PGM__Phosphata"/>
    <property type="match status" value="1"/>
</dbReference>
<dbReference type="InterPro" id="IPR023214">
    <property type="entry name" value="HAD_sf"/>
</dbReference>
<dbReference type="Pfam" id="PF00702">
    <property type="entry name" value="Hydrolase"/>
    <property type="match status" value="1"/>
</dbReference>
<dbReference type="InterPro" id="IPR006328">
    <property type="entry name" value="2-HAD"/>
</dbReference>
<proteinExistence type="predicted"/>
<dbReference type="EMBL" id="SMOD01000002">
    <property type="protein sequence ID" value="TDG10287.1"/>
    <property type="molecule type" value="Genomic_DNA"/>
</dbReference>
<name>A0A4R5LKL4_9BURK</name>
<dbReference type="NCBIfam" id="TIGR01428">
    <property type="entry name" value="HAD_type_II"/>
    <property type="match status" value="1"/>
</dbReference>